<dbReference type="AlphaFoldDB" id="X1UME3"/>
<comment type="caution">
    <text evidence="1">The sequence shown here is derived from an EMBL/GenBank/DDBJ whole genome shotgun (WGS) entry which is preliminary data.</text>
</comment>
<name>X1UME3_9ZZZZ</name>
<proteinExistence type="predicted"/>
<reference evidence="1" key="1">
    <citation type="journal article" date="2014" name="Front. Microbiol.">
        <title>High frequency of phylogenetically diverse reductive dehalogenase-homologous genes in deep subseafloor sedimentary metagenomes.</title>
        <authorList>
            <person name="Kawai M."/>
            <person name="Futagami T."/>
            <person name="Toyoda A."/>
            <person name="Takaki Y."/>
            <person name="Nishi S."/>
            <person name="Hori S."/>
            <person name="Arai W."/>
            <person name="Tsubouchi T."/>
            <person name="Morono Y."/>
            <person name="Uchiyama I."/>
            <person name="Ito T."/>
            <person name="Fujiyama A."/>
            <person name="Inagaki F."/>
            <person name="Takami H."/>
        </authorList>
    </citation>
    <scope>NUCLEOTIDE SEQUENCE</scope>
    <source>
        <strain evidence="1">Expedition CK06-06</strain>
    </source>
</reference>
<organism evidence="1">
    <name type="scientific">marine sediment metagenome</name>
    <dbReference type="NCBI Taxonomy" id="412755"/>
    <lineage>
        <taxon>unclassified sequences</taxon>
        <taxon>metagenomes</taxon>
        <taxon>ecological metagenomes</taxon>
    </lineage>
</organism>
<gene>
    <name evidence="1" type="ORF">S12H4_56685</name>
</gene>
<evidence type="ECO:0000313" key="1">
    <source>
        <dbReference type="EMBL" id="GAJ18648.1"/>
    </source>
</evidence>
<dbReference type="EMBL" id="BARW01036536">
    <property type="protein sequence ID" value="GAJ18648.1"/>
    <property type="molecule type" value="Genomic_DNA"/>
</dbReference>
<protein>
    <submittedName>
        <fullName evidence="1">Uncharacterized protein</fullName>
    </submittedName>
</protein>
<sequence>MTPPVVLEFKVAVDDLLETSKPRFKEHLTILFERQSDKLVKNRDAFESFLLRNGLTPVQTNGVMERIMVATSQQPLGQGIQTVQVPGLGYVHILQPGQSQGPQGQPIILQAPGGAPGQSAEQARLESHIEKLEEKISALAGGGGGQPPMRRGNRVVFDKEGNVLTDHEGNIVSETLSIPGSRCLTELRNWPMTSSDNPCVFIFWTACW</sequence>
<feature type="non-terminal residue" evidence="1">
    <location>
        <position position="208"/>
    </location>
</feature>
<accession>X1UME3</accession>